<dbReference type="Gene3D" id="2.120.10.10">
    <property type="match status" value="1"/>
</dbReference>
<dbReference type="EMBL" id="VHJK01000001">
    <property type="protein sequence ID" value="TRD12113.1"/>
    <property type="molecule type" value="Genomic_DNA"/>
</dbReference>
<keyword evidence="3" id="KW-1185">Reference proteome</keyword>
<reference evidence="2 3" key="1">
    <citation type="submission" date="2019-06" db="EMBL/GenBank/DDBJ databases">
        <title>Erythrobacter insulae sp. nov., isolated from a tidal flat.</title>
        <authorList>
            <person name="Yoon J.-H."/>
        </authorList>
    </citation>
    <scope>NUCLEOTIDE SEQUENCE [LARGE SCALE GENOMIC DNA]</scope>
    <source>
        <strain evidence="2 3">JBTF-M21</strain>
    </source>
</reference>
<dbReference type="CDD" id="cd15482">
    <property type="entry name" value="Sialidase_non-viral"/>
    <property type="match status" value="2"/>
</dbReference>
<name>A0A547PD96_9SPHN</name>
<feature type="signal peptide" evidence="1">
    <location>
        <begin position="1"/>
        <end position="24"/>
    </location>
</feature>
<organism evidence="2 3">
    <name type="scientific">Erythrobacter insulae</name>
    <dbReference type="NCBI Taxonomy" id="2584124"/>
    <lineage>
        <taxon>Bacteria</taxon>
        <taxon>Pseudomonadati</taxon>
        <taxon>Pseudomonadota</taxon>
        <taxon>Alphaproteobacteria</taxon>
        <taxon>Sphingomonadales</taxon>
        <taxon>Erythrobacteraceae</taxon>
        <taxon>Erythrobacter/Porphyrobacter group</taxon>
        <taxon>Erythrobacter</taxon>
    </lineage>
</organism>
<gene>
    <name evidence="2" type="ORF">FGU71_09750</name>
</gene>
<accession>A0A547PD96</accession>
<dbReference type="AlphaFoldDB" id="A0A547PD96"/>
<dbReference type="PROSITE" id="PS51257">
    <property type="entry name" value="PROKAR_LIPOPROTEIN"/>
    <property type="match status" value="1"/>
</dbReference>
<evidence type="ECO:0000256" key="1">
    <source>
        <dbReference type="SAM" id="SignalP"/>
    </source>
</evidence>
<dbReference type="RefSeq" id="WP_142788386.1">
    <property type="nucleotide sequence ID" value="NZ_VHJK01000001.1"/>
</dbReference>
<evidence type="ECO:0000313" key="3">
    <source>
        <dbReference type="Proteomes" id="UP000316343"/>
    </source>
</evidence>
<feature type="chain" id="PRO_5021794860" description="Exo-alpha-sialidase" evidence="1">
    <location>
        <begin position="25"/>
        <end position="468"/>
    </location>
</feature>
<dbReference type="Pfam" id="PF15892">
    <property type="entry name" value="BNR_4"/>
    <property type="match status" value="1"/>
</dbReference>
<dbReference type="OrthoDB" id="3493799at2"/>
<protein>
    <recommendedName>
        <fullName evidence="4">Exo-alpha-sialidase</fullName>
    </recommendedName>
</protein>
<evidence type="ECO:0008006" key="4">
    <source>
        <dbReference type="Google" id="ProtNLM"/>
    </source>
</evidence>
<dbReference type="SUPFAM" id="SSF50939">
    <property type="entry name" value="Sialidases"/>
    <property type="match status" value="1"/>
</dbReference>
<sequence length="468" mass="51537">MKHSLFLAAALTVGIAGLSGCSAAYGPQSASAQTAAQTDYFADNGLGNAVAVVQHPAGEYKDGITYVSYQGPLEDPYVASYDHETGEWSGPFKAGISAMGKDPTRKIDNHGKPTLIIDDAGYIHIFFGGHGGTPELGENPLGNHHYGENKHVVSKRPYDITEWEELDTIPPFGTYNQVVKMDNGDIYLFYRHGAHRSDWVYHKSTDNGRTFSEPVSFLKHKRRTDMQAVDSWYPYVTKGQGDEIIVSFDYHLCWDGAGAPDARGHTANRQDLFYMVFDTGDGSWRNIEGEQLPMPLTREVAEDKALVAKSGDLWSFNASVALDDQGHPHIGITMGEDLGVSKVGGPKQMRHYRWTGSEWIGGKSTKLPIGNGDLVVDNSDNVRFLLASQNRNGDGMIAWWESDDAGASFTQTRELLVRDRASFAISSFIRNAHPDARVVVAERARGTDDRRMYLLGDNGPVTRSASQR</sequence>
<dbReference type="InterPro" id="IPR036278">
    <property type="entry name" value="Sialidase_sf"/>
</dbReference>
<comment type="caution">
    <text evidence="2">The sequence shown here is derived from an EMBL/GenBank/DDBJ whole genome shotgun (WGS) entry which is preliminary data.</text>
</comment>
<proteinExistence type="predicted"/>
<keyword evidence="1" id="KW-0732">Signal</keyword>
<evidence type="ECO:0000313" key="2">
    <source>
        <dbReference type="EMBL" id="TRD12113.1"/>
    </source>
</evidence>
<dbReference type="Proteomes" id="UP000316343">
    <property type="component" value="Unassembled WGS sequence"/>
</dbReference>